<dbReference type="EMBL" id="CP025738">
    <property type="protein sequence ID" value="AUO45546.1"/>
    <property type="molecule type" value="Genomic_DNA"/>
</dbReference>
<protein>
    <submittedName>
        <fullName evidence="1">Uncharacterized protein</fullName>
    </submittedName>
</protein>
<keyword evidence="2" id="KW-1185">Reference proteome</keyword>
<reference evidence="1 2" key="1">
    <citation type="submission" date="2018-01" db="EMBL/GenBank/DDBJ databases">
        <title>Tropical forage species Digitaria eriantha prevents oxidative stress under low temperature conditions by the incorporation of polyhydroxybutyrate-producing endophytic bacteria.</title>
        <authorList>
            <person name="Stritzler M."/>
            <person name="Ayub N."/>
        </authorList>
    </citation>
    <scope>NUCLEOTIDE SEQUENCE [LARGE SCALE GENOMIC DNA]</scope>
    <source>
        <strain evidence="1 2">FR1</strain>
    </source>
</reference>
<name>A0ABN5GAP3_PSEO1</name>
<sequence>MYMIDFALSKRINYIPAAIFITLVNMDRFALTISEILTKVDAILNALNAFDNSKTQRPTTDPERKLTR</sequence>
<organism evidence="1 2">
    <name type="scientific">Pseudomonas ogarae (strain DSM 112162 / CECT 30235 / F113)</name>
    <dbReference type="NCBI Taxonomy" id="1114970"/>
    <lineage>
        <taxon>Bacteria</taxon>
        <taxon>Pseudomonadati</taxon>
        <taxon>Pseudomonadota</taxon>
        <taxon>Gammaproteobacteria</taxon>
        <taxon>Pseudomonadales</taxon>
        <taxon>Pseudomonadaceae</taxon>
        <taxon>Pseudomonas</taxon>
    </lineage>
</organism>
<evidence type="ECO:0000313" key="2">
    <source>
        <dbReference type="Proteomes" id="UP000235315"/>
    </source>
</evidence>
<gene>
    <name evidence="1" type="ORF">C1C98_08785</name>
</gene>
<accession>A0ABN5GAP3</accession>
<proteinExistence type="predicted"/>
<evidence type="ECO:0000313" key="1">
    <source>
        <dbReference type="EMBL" id="AUO45546.1"/>
    </source>
</evidence>
<dbReference type="Proteomes" id="UP000235315">
    <property type="component" value="Chromosome"/>
</dbReference>